<dbReference type="CDD" id="cd01647">
    <property type="entry name" value="RT_LTR"/>
    <property type="match status" value="1"/>
</dbReference>
<feature type="compositionally biased region" description="Polar residues" evidence="6">
    <location>
        <begin position="243"/>
        <end position="253"/>
    </location>
</feature>
<protein>
    <recommendedName>
        <fullName evidence="11">Reverse transcriptase</fullName>
    </recommendedName>
</protein>
<dbReference type="CDD" id="cd00303">
    <property type="entry name" value="retropepsin_like"/>
    <property type="match status" value="1"/>
</dbReference>
<evidence type="ECO:0000256" key="4">
    <source>
        <dbReference type="ARBA" id="ARBA00022759"/>
    </source>
</evidence>
<sequence>MQFQVPDLFVAPYLKLPTADAWQDHREQYYAYRSRGGSLAIRLLIARDVWEVLKLRDPSLEEYEVPDHDAPAGDDVPLLIQGDANNDGTDSDSSSDDSDDDEDEAPEQLPVPIPALENDQASVAIICRINAIFQPLDKQDALDSFTRITCKKRGSTYQNALNYVFQYQRQLENCADVKPPTKRLVRQFIGGLEPERLRDRVNTIAPRNDLQAAFKAALEQSRHIEQTQRETRHLDEARAPPANHQTSRAPGKATNTVTCSYCHKSGHSAEQCFAKKRAGKSGKYEHCLHVMATDRAGRKSSASAEIEVEIPHDNQVSHSSALIDSGATANFVSHALVTTLGLPMRPYSGRVRVGSGQVVNVEAICTIEMSLGRSRTGHKLSVIDQFLVLRHLPYDIIFGLPSSLELGLITFNVGSDIVAEEPDEGSEVEFNLLEEEPLELNVQIPSLREEVTKIVEEHHRVFEPLSSEPSALEAFKIRLTEGKTTNTPPYRYSLAVQDEIRLQTSQQLDLGIIESSDSPYNSPIVAVVKRDNSIRLCLDFRRLNDITEPDEHPLPLIEDLLDQLEGSAYYATLDLSKAFLQVPLDPESRQYTAFIADNHKYHYCRMPFGLRNAAIHMQRALEKVMGADLFTAALVYIDDIVVMGKTRSEFLKNLRSVLERLDDANVRVNLKKTILAAHEIDYLGWHVTPTGRSISPDRLEPILSMRAPTNISEVRTLLGMVNYFRPTIPTFADIAEPIIALTRADTPFAWNSEQQAAFDELRRQLTSGTILTHPRPGDDLHLFTDASDIGIGGVLMVKRDTTFLPVQFFSKTLSATQRRWSTIEQEMFALVSAIDKFSKYLMASHFTAHTDHRNLVWMATSTNPKVRRWRLAVDIYDFTVLHVAGKDNGCADTLSRLLTLSVEDRQEIISSVHGGTEGHLGYKETVRRIRDQYSGWRGMVQDVREFITHCPTCQLQRPNRPPPYQHHRTAATEPFGVVQLDTLGPLPISPEGFKYIIVAVDTFTKFTKLYPARTTNADSAVEALIDWSAHFGRPREIQSDNGSQYRNELVALLTAAYSIPHHYSTPYRPASNGIVERANAEIVRHLRTLLHDNRMATDRWPQLLNHVMRIINESAYSLSGLTPIQLLFGRDTRIPLQPDAGIELSKTENALLQSLQSQVKLFRQWHQAKLASIKAYDNNDRAQSFKPNDWVLLTPTGHVPKLQAPVRGPLLVVGAGSDPNVYEIQDLSSLKSFFVHQERLRKFLPGTLTANQIAELAAAQAGEYIVDKIIGHSLDDQGRLVLRISWQGYEEAESTDEIFNRDLDKLAAVDIYLDEHPEATALIKAARRKPYYRRS</sequence>
<dbReference type="Gene3D" id="2.40.70.10">
    <property type="entry name" value="Acid Proteases"/>
    <property type="match status" value="1"/>
</dbReference>
<dbReference type="GO" id="GO:0003676">
    <property type="term" value="F:nucleic acid binding"/>
    <property type="evidence" value="ECO:0007669"/>
    <property type="project" value="InterPro"/>
</dbReference>
<dbReference type="InterPro" id="IPR012337">
    <property type="entry name" value="RNaseH-like_sf"/>
</dbReference>
<dbReference type="Gene3D" id="3.10.10.10">
    <property type="entry name" value="HIV Type 1 Reverse Transcriptase, subunit A, domain 1"/>
    <property type="match status" value="1"/>
</dbReference>
<dbReference type="GO" id="GO:0004519">
    <property type="term" value="F:endonuclease activity"/>
    <property type="evidence" value="ECO:0007669"/>
    <property type="project" value="UniProtKB-KW"/>
</dbReference>
<reference evidence="9" key="1">
    <citation type="submission" date="2021-05" db="EMBL/GenBank/DDBJ databases">
        <title>A free-living protist that lacks canonical eukaryotic 1 DNA replication and segregation systems.</title>
        <authorList>
            <person name="Salas-Leiva D.E."/>
            <person name="Tromer E.C."/>
            <person name="Curtis B.A."/>
            <person name="Jerlstrom-Hultqvist J."/>
            <person name="Kolisko M."/>
            <person name="Yi Z."/>
            <person name="Salas-Leiva J.S."/>
            <person name="Gallot-Lavallee L."/>
            <person name="Kops G.J.P.L."/>
            <person name="Archibald J.M."/>
            <person name="Simpson A.G.B."/>
            <person name="Roger A.J."/>
        </authorList>
    </citation>
    <scope>NUCLEOTIDE SEQUENCE</scope>
    <source>
        <strain evidence="9">BICM</strain>
    </source>
</reference>
<dbReference type="GO" id="GO:0015074">
    <property type="term" value="P:DNA integration"/>
    <property type="evidence" value="ECO:0007669"/>
    <property type="project" value="InterPro"/>
</dbReference>
<dbReference type="Gene3D" id="1.10.340.70">
    <property type="match status" value="1"/>
</dbReference>
<evidence type="ECO:0000313" key="9">
    <source>
        <dbReference type="EMBL" id="KAG9390150.1"/>
    </source>
</evidence>
<dbReference type="InterPro" id="IPR050951">
    <property type="entry name" value="Retrovirus_Pol_polyprotein"/>
</dbReference>
<dbReference type="PROSITE" id="PS50878">
    <property type="entry name" value="RT_POL"/>
    <property type="match status" value="1"/>
</dbReference>
<dbReference type="CDD" id="cd09274">
    <property type="entry name" value="RNase_HI_RT_Ty3"/>
    <property type="match status" value="1"/>
</dbReference>
<keyword evidence="4" id="KW-0378">Hydrolase</keyword>
<evidence type="ECO:0000256" key="5">
    <source>
        <dbReference type="ARBA" id="ARBA00023268"/>
    </source>
</evidence>
<keyword evidence="2" id="KW-0548">Nucleotidyltransferase</keyword>
<dbReference type="FunFam" id="3.10.20.370:FF:000001">
    <property type="entry name" value="Retrovirus-related Pol polyprotein from transposon 17.6-like protein"/>
    <property type="match status" value="1"/>
</dbReference>
<dbReference type="Gene3D" id="3.30.70.270">
    <property type="match status" value="2"/>
</dbReference>
<accession>A0A8J6AS69</accession>
<dbReference type="CDD" id="cd00024">
    <property type="entry name" value="CD_CSD"/>
    <property type="match status" value="1"/>
</dbReference>
<dbReference type="PROSITE" id="PS50994">
    <property type="entry name" value="INTEGRASE"/>
    <property type="match status" value="1"/>
</dbReference>
<dbReference type="Pfam" id="PF00665">
    <property type="entry name" value="rve"/>
    <property type="match status" value="1"/>
</dbReference>
<dbReference type="FunFam" id="3.30.70.270:FF:000020">
    <property type="entry name" value="Transposon Tf2-6 polyprotein-like Protein"/>
    <property type="match status" value="1"/>
</dbReference>
<feature type="compositionally biased region" description="Basic and acidic residues" evidence="6">
    <location>
        <begin position="225"/>
        <end position="238"/>
    </location>
</feature>
<dbReference type="Proteomes" id="UP000717585">
    <property type="component" value="Unassembled WGS sequence"/>
</dbReference>
<dbReference type="PANTHER" id="PTHR37984">
    <property type="entry name" value="PROTEIN CBG26694"/>
    <property type="match status" value="1"/>
</dbReference>
<feature type="region of interest" description="Disordered" evidence="6">
    <location>
        <begin position="225"/>
        <end position="253"/>
    </location>
</feature>
<evidence type="ECO:0000256" key="6">
    <source>
        <dbReference type="SAM" id="MobiDB-lite"/>
    </source>
</evidence>
<dbReference type="InterPro" id="IPR036397">
    <property type="entry name" value="RNaseH_sf"/>
</dbReference>
<dbReference type="Gene3D" id="3.10.20.370">
    <property type="match status" value="1"/>
</dbReference>
<organism evidence="9 10">
    <name type="scientific">Carpediemonas membranifera</name>
    <dbReference type="NCBI Taxonomy" id="201153"/>
    <lineage>
        <taxon>Eukaryota</taxon>
        <taxon>Metamonada</taxon>
        <taxon>Carpediemonas-like organisms</taxon>
        <taxon>Carpediemonas</taxon>
    </lineage>
</organism>
<dbReference type="InterPro" id="IPR043128">
    <property type="entry name" value="Rev_trsase/Diguanyl_cyclase"/>
</dbReference>
<evidence type="ECO:0000256" key="2">
    <source>
        <dbReference type="ARBA" id="ARBA00022695"/>
    </source>
</evidence>
<feature type="domain" description="Integrase catalytic" evidence="8">
    <location>
        <begin position="970"/>
        <end position="1131"/>
    </location>
</feature>
<evidence type="ECO:0000259" key="8">
    <source>
        <dbReference type="PROSITE" id="PS50994"/>
    </source>
</evidence>
<dbReference type="InterPro" id="IPR041588">
    <property type="entry name" value="Integrase_H2C2"/>
</dbReference>
<dbReference type="Pfam" id="PF00078">
    <property type="entry name" value="RVT_1"/>
    <property type="match status" value="1"/>
</dbReference>
<dbReference type="Gene3D" id="3.30.420.10">
    <property type="entry name" value="Ribonuclease H-like superfamily/Ribonuclease H"/>
    <property type="match status" value="1"/>
</dbReference>
<dbReference type="OrthoDB" id="8061593at2759"/>
<dbReference type="InterPro" id="IPR021109">
    <property type="entry name" value="Peptidase_aspartic_dom_sf"/>
</dbReference>
<gene>
    <name evidence="9" type="ORF">J8273_8189</name>
</gene>
<keyword evidence="10" id="KW-1185">Reference proteome</keyword>
<evidence type="ECO:0000256" key="1">
    <source>
        <dbReference type="ARBA" id="ARBA00022679"/>
    </source>
</evidence>
<feature type="domain" description="Reverse transcriptase" evidence="7">
    <location>
        <begin position="508"/>
        <end position="687"/>
    </location>
</feature>
<keyword evidence="4" id="KW-0255">Endonuclease</keyword>
<dbReference type="InterPro" id="IPR001584">
    <property type="entry name" value="Integrase_cat-core"/>
</dbReference>
<dbReference type="SUPFAM" id="SSF56672">
    <property type="entry name" value="DNA/RNA polymerases"/>
    <property type="match status" value="1"/>
</dbReference>
<dbReference type="Pfam" id="PF17919">
    <property type="entry name" value="RT_RNaseH_2"/>
    <property type="match status" value="1"/>
</dbReference>
<evidence type="ECO:0000259" key="7">
    <source>
        <dbReference type="PROSITE" id="PS50878"/>
    </source>
</evidence>
<dbReference type="PANTHER" id="PTHR37984:SF5">
    <property type="entry name" value="PROTEIN NYNRIN-LIKE"/>
    <property type="match status" value="1"/>
</dbReference>
<feature type="region of interest" description="Disordered" evidence="6">
    <location>
        <begin position="64"/>
        <end position="114"/>
    </location>
</feature>
<comment type="caution">
    <text evidence="9">The sequence shown here is derived from an EMBL/GenBank/DDBJ whole genome shotgun (WGS) entry which is preliminary data.</text>
</comment>
<dbReference type="InterPro" id="IPR041577">
    <property type="entry name" value="RT_RNaseH_2"/>
</dbReference>
<dbReference type="InterPro" id="IPR043502">
    <property type="entry name" value="DNA/RNA_pol_sf"/>
</dbReference>
<keyword evidence="3" id="KW-0540">Nuclease</keyword>
<dbReference type="InterPro" id="IPR000477">
    <property type="entry name" value="RT_dom"/>
</dbReference>
<name>A0A8J6AS69_9EUKA</name>
<evidence type="ECO:0008006" key="11">
    <source>
        <dbReference type="Google" id="ProtNLM"/>
    </source>
</evidence>
<evidence type="ECO:0000256" key="3">
    <source>
        <dbReference type="ARBA" id="ARBA00022722"/>
    </source>
</evidence>
<feature type="compositionally biased region" description="Acidic residues" evidence="6">
    <location>
        <begin position="89"/>
        <end position="106"/>
    </location>
</feature>
<proteinExistence type="predicted"/>
<dbReference type="Pfam" id="PF17921">
    <property type="entry name" value="Integrase_H2C2"/>
    <property type="match status" value="1"/>
</dbReference>
<keyword evidence="5" id="KW-0511">Multifunctional enzyme</keyword>
<dbReference type="EMBL" id="JAHDYR010000066">
    <property type="protein sequence ID" value="KAG9390150.1"/>
    <property type="molecule type" value="Genomic_DNA"/>
</dbReference>
<evidence type="ECO:0000313" key="10">
    <source>
        <dbReference type="Proteomes" id="UP000717585"/>
    </source>
</evidence>
<dbReference type="GO" id="GO:0016779">
    <property type="term" value="F:nucleotidyltransferase activity"/>
    <property type="evidence" value="ECO:0007669"/>
    <property type="project" value="UniProtKB-KW"/>
</dbReference>
<keyword evidence="1" id="KW-0808">Transferase</keyword>
<dbReference type="SUPFAM" id="SSF53098">
    <property type="entry name" value="Ribonuclease H-like"/>
    <property type="match status" value="1"/>
</dbReference>